<feature type="domain" description="N-acetyltransferase" evidence="2">
    <location>
        <begin position="24"/>
        <end position="111"/>
    </location>
</feature>
<dbReference type="Pfam" id="PF14542">
    <property type="entry name" value="Acetyltransf_CG"/>
    <property type="match status" value="1"/>
</dbReference>
<keyword evidence="4" id="KW-1185">Reference proteome</keyword>
<dbReference type="EMBL" id="CP011125">
    <property type="protein sequence ID" value="AKF03852.1"/>
    <property type="molecule type" value="Genomic_DNA"/>
</dbReference>
<dbReference type="InterPro" id="IPR016181">
    <property type="entry name" value="Acyl_CoA_acyltransferase"/>
</dbReference>
<protein>
    <submittedName>
        <fullName evidence="3">Acetyltransferase</fullName>
    </submittedName>
</protein>
<dbReference type="InterPro" id="IPR045057">
    <property type="entry name" value="Gcn5-rel_NAT"/>
</dbReference>
<dbReference type="PANTHER" id="PTHR31435:SF10">
    <property type="entry name" value="BSR4717 PROTEIN"/>
    <property type="match status" value="1"/>
</dbReference>
<dbReference type="STRING" id="927083.DB32_001001"/>
<keyword evidence="3" id="KW-0808">Transferase</keyword>
<dbReference type="CDD" id="cd04301">
    <property type="entry name" value="NAT_SF"/>
    <property type="match status" value="1"/>
</dbReference>
<dbReference type="InterPro" id="IPR000182">
    <property type="entry name" value="GNAT_dom"/>
</dbReference>
<dbReference type="InterPro" id="IPR031165">
    <property type="entry name" value="GNAT_YJDJ"/>
</dbReference>
<dbReference type="Gene3D" id="3.40.630.30">
    <property type="match status" value="1"/>
</dbReference>
<reference evidence="3 4" key="1">
    <citation type="submission" date="2015-03" db="EMBL/GenBank/DDBJ databases">
        <title>Genome assembly of Sandaracinus amylolyticus DSM 53668.</title>
        <authorList>
            <person name="Sharma G."/>
            <person name="Subramanian S."/>
        </authorList>
    </citation>
    <scope>NUCLEOTIDE SEQUENCE [LARGE SCALE GENOMIC DNA]</scope>
    <source>
        <strain evidence="3 4">DSM 53668</strain>
    </source>
</reference>
<dbReference type="PANTHER" id="PTHR31435">
    <property type="entry name" value="PROTEIN NATD1"/>
    <property type="match status" value="1"/>
</dbReference>
<dbReference type="PROSITE" id="PS51186">
    <property type="entry name" value="GNAT"/>
    <property type="match status" value="1"/>
</dbReference>
<evidence type="ECO:0000259" key="2">
    <source>
        <dbReference type="PROSITE" id="PS51729"/>
    </source>
</evidence>
<sequence>MFAAELWKMHAMEEAKPKVEIEHEEADGRGAFFVARQGVRLAEMTYSRTGPDHVIIDHTEVHDALRGLGVARRLLDTAVAWARETKTKVSATCPYAHAQFEKDPSIRDVLA</sequence>
<dbReference type="AlphaFoldDB" id="A0A0F6W043"/>
<evidence type="ECO:0000313" key="4">
    <source>
        <dbReference type="Proteomes" id="UP000034883"/>
    </source>
</evidence>
<organism evidence="3 4">
    <name type="scientific">Sandaracinus amylolyticus</name>
    <dbReference type="NCBI Taxonomy" id="927083"/>
    <lineage>
        <taxon>Bacteria</taxon>
        <taxon>Pseudomonadati</taxon>
        <taxon>Myxococcota</taxon>
        <taxon>Polyangia</taxon>
        <taxon>Polyangiales</taxon>
        <taxon>Sandaracinaceae</taxon>
        <taxon>Sandaracinus</taxon>
    </lineage>
</organism>
<dbReference type="GO" id="GO:0016747">
    <property type="term" value="F:acyltransferase activity, transferring groups other than amino-acyl groups"/>
    <property type="evidence" value="ECO:0007669"/>
    <property type="project" value="InterPro"/>
</dbReference>
<evidence type="ECO:0000313" key="3">
    <source>
        <dbReference type="EMBL" id="AKF03852.1"/>
    </source>
</evidence>
<gene>
    <name evidence="3" type="ORF">DB32_001001</name>
</gene>
<dbReference type="Proteomes" id="UP000034883">
    <property type="component" value="Chromosome"/>
</dbReference>
<dbReference type="KEGG" id="samy:DB32_001001"/>
<dbReference type="PROSITE" id="PS51729">
    <property type="entry name" value="GNAT_YJDJ"/>
    <property type="match status" value="1"/>
</dbReference>
<feature type="domain" description="N-acetyltransferase" evidence="1">
    <location>
        <begin position="1"/>
        <end position="111"/>
    </location>
</feature>
<name>A0A0F6W043_9BACT</name>
<proteinExistence type="predicted"/>
<accession>A0A0F6W043</accession>
<dbReference type="SUPFAM" id="SSF55729">
    <property type="entry name" value="Acyl-CoA N-acyltransferases (Nat)"/>
    <property type="match status" value="1"/>
</dbReference>
<evidence type="ECO:0000259" key="1">
    <source>
        <dbReference type="PROSITE" id="PS51186"/>
    </source>
</evidence>